<dbReference type="EMBL" id="SWBQ01000004">
    <property type="protein sequence ID" value="TKC04862.1"/>
    <property type="molecule type" value="Genomic_DNA"/>
</dbReference>
<evidence type="ECO:0008006" key="3">
    <source>
        <dbReference type="Google" id="ProtNLM"/>
    </source>
</evidence>
<dbReference type="OrthoDB" id="792341at2"/>
<accession>A0A4U1CGA4</accession>
<organism evidence="1 2">
    <name type="scientific">Pedobacter frigoris</name>
    <dbReference type="NCBI Taxonomy" id="2571272"/>
    <lineage>
        <taxon>Bacteria</taxon>
        <taxon>Pseudomonadati</taxon>
        <taxon>Bacteroidota</taxon>
        <taxon>Sphingobacteriia</taxon>
        <taxon>Sphingobacteriales</taxon>
        <taxon>Sphingobacteriaceae</taxon>
        <taxon>Pedobacter</taxon>
    </lineage>
</organism>
<gene>
    <name evidence="1" type="ORF">FA047_13895</name>
</gene>
<comment type="caution">
    <text evidence="1">The sequence shown here is derived from an EMBL/GenBank/DDBJ whole genome shotgun (WGS) entry which is preliminary data.</text>
</comment>
<name>A0A4U1CGA4_9SPHI</name>
<evidence type="ECO:0000313" key="2">
    <source>
        <dbReference type="Proteomes" id="UP000307244"/>
    </source>
</evidence>
<protein>
    <recommendedName>
        <fullName evidence="3">DUF4595 domain-containing protein</fullName>
    </recommendedName>
</protein>
<proteinExistence type="predicted"/>
<dbReference type="Proteomes" id="UP000307244">
    <property type="component" value="Unassembled WGS sequence"/>
</dbReference>
<dbReference type="RefSeq" id="WP_136836685.1">
    <property type="nucleotide sequence ID" value="NZ_SWBQ01000004.1"/>
</dbReference>
<keyword evidence="2" id="KW-1185">Reference proteome</keyword>
<sequence>MPAFRHKRWLFCVNDSYELDDKGRVVLHTSSQVQQGMTFVNTEKYSYDNAGYLVKIDLAGNGSIYSVITYEVNNGNYQKFSLSNSKDGKITRQYVFSYNNTKVTSPFSMFTALFANNTYSAIEKYLNFGKQSVNQMSSVDYSILNLNGDLRIGTLNVISQLDEARNIVKLELIGNKIEGTPSDNLSPLPRSVSFSE</sequence>
<evidence type="ECO:0000313" key="1">
    <source>
        <dbReference type="EMBL" id="TKC04862.1"/>
    </source>
</evidence>
<reference evidence="1 2" key="1">
    <citation type="submission" date="2019-04" db="EMBL/GenBank/DDBJ databases">
        <title>Pedobacter sp. RP-3-15 sp. nov., isolated from Arctic soil.</title>
        <authorList>
            <person name="Dahal R.H."/>
            <person name="Kim D.-U."/>
        </authorList>
    </citation>
    <scope>NUCLEOTIDE SEQUENCE [LARGE SCALE GENOMIC DNA]</scope>
    <source>
        <strain evidence="1 2">RP-3-15</strain>
    </source>
</reference>
<dbReference type="AlphaFoldDB" id="A0A4U1CGA4"/>